<protein>
    <submittedName>
        <fullName evidence="1">Uncharacterized protein</fullName>
    </submittedName>
</protein>
<proteinExistence type="predicted"/>
<accession>A0A443Q6U9</accession>
<comment type="caution">
    <text evidence="1">The sequence shown here is derived from an EMBL/GenBank/DDBJ whole genome shotgun (WGS) entry which is preliminary data.</text>
</comment>
<dbReference type="OrthoDB" id="5979489at2759"/>
<dbReference type="STRING" id="1965070.A0A443Q6U9"/>
<dbReference type="EMBL" id="NCKU01019141">
    <property type="protein sequence ID" value="RWR98766.1"/>
    <property type="molecule type" value="Genomic_DNA"/>
</dbReference>
<evidence type="ECO:0000313" key="2">
    <source>
        <dbReference type="Proteomes" id="UP000285301"/>
    </source>
</evidence>
<feature type="non-terminal residue" evidence="1">
    <location>
        <position position="362"/>
    </location>
</feature>
<reference evidence="1 2" key="1">
    <citation type="journal article" date="2018" name="Gigascience">
        <title>Genomes of trombidid mites reveal novel predicted allergens and laterally-transferred genes associated with secondary metabolism.</title>
        <authorList>
            <person name="Dong X."/>
            <person name="Chaisiri K."/>
            <person name="Xia D."/>
            <person name="Armstrong S.D."/>
            <person name="Fang Y."/>
            <person name="Donnelly M.J."/>
            <person name="Kadowaki T."/>
            <person name="McGarry J.W."/>
            <person name="Darby A.C."/>
            <person name="Makepeace B.L."/>
        </authorList>
    </citation>
    <scope>NUCLEOTIDE SEQUENCE [LARGE SCALE GENOMIC DNA]</scope>
    <source>
        <strain evidence="1">UoL-WK</strain>
    </source>
</reference>
<keyword evidence="2" id="KW-1185">Reference proteome</keyword>
<name>A0A443Q6U9_9ACAR</name>
<dbReference type="AlphaFoldDB" id="A0A443Q6U9"/>
<organism evidence="1 2">
    <name type="scientific">Dinothrombium tinctorium</name>
    <dbReference type="NCBI Taxonomy" id="1965070"/>
    <lineage>
        <taxon>Eukaryota</taxon>
        <taxon>Metazoa</taxon>
        <taxon>Ecdysozoa</taxon>
        <taxon>Arthropoda</taxon>
        <taxon>Chelicerata</taxon>
        <taxon>Arachnida</taxon>
        <taxon>Acari</taxon>
        <taxon>Acariformes</taxon>
        <taxon>Trombidiformes</taxon>
        <taxon>Prostigmata</taxon>
        <taxon>Anystina</taxon>
        <taxon>Parasitengona</taxon>
        <taxon>Trombidioidea</taxon>
        <taxon>Trombidiidae</taxon>
        <taxon>Dinothrombium</taxon>
    </lineage>
</organism>
<gene>
    <name evidence="1" type="ORF">B4U79_09553</name>
</gene>
<dbReference type="Proteomes" id="UP000285301">
    <property type="component" value="Unassembled WGS sequence"/>
</dbReference>
<evidence type="ECO:0000313" key="1">
    <source>
        <dbReference type="EMBL" id="RWR98766.1"/>
    </source>
</evidence>
<sequence>MNPYTHYYVNQAGNGISGFQGQRFQRGHGFFGRIFSGAILPALKFLGKHALSAGINVAQDSLHGAKFKDSFKNRFREAGINAADEALEKAKVYSQKVPPTQTSIERDLYTEHRPISILDSSYAITFVINTAYDEYIQLREAMLHLVLQIDIMKSDKSDVIALDWSKVCPVNNFMHSIFKQIDIEINGKPITCAAQTYAYKAYLNTLLGFSDDAKNSQLSGVIYENDDTTDKDKVVSSRSSYITPTSVTANGSGKKLDLMGKLHIDLATQGRAILGGSQIKITLIPNDPKFYLQTQDTKIIPYVTFLNASLFVHRSKVSNAIEAAHNIALNHGTAKYPYVRNEVKSFNISSGTLSANIDNIVN</sequence>